<keyword evidence="1" id="KW-0472">Membrane</keyword>
<proteinExistence type="predicted"/>
<dbReference type="EMBL" id="SGXE01000004">
    <property type="protein sequence ID" value="RZS92165.1"/>
    <property type="molecule type" value="Genomic_DNA"/>
</dbReference>
<keyword evidence="3" id="KW-1185">Reference proteome</keyword>
<evidence type="ECO:0000256" key="1">
    <source>
        <dbReference type="SAM" id="Phobius"/>
    </source>
</evidence>
<dbReference type="OrthoDB" id="4868247at2"/>
<dbReference type="RefSeq" id="WP_130287336.1">
    <property type="nucleotide sequence ID" value="NZ_SGXE01000004.1"/>
</dbReference>
<sequence>MKTIHILIIFIILALVQLYVPYRMIKDHEDILKYGTLYQFKTKPIDPNDPFRGKYITLSYEMDSFNSNDTTYYNNNKVYIHLTKDDAGFAQIKGVSHQEPTEPIDYVEAFIDYNDNGYIRFELPFNRYYMEETKALAAEQLYQQVNRQDSIEKVYAMVYVKEGKAVLSDVIIAGESIKDYVTK</sequence>
<feature type="transmembrane region" description="Helical" evidence="1">
    <location>
        <begin position="6"/>
        <end position="25"/>
    </location>
</feature>
<comment type="caution">
    <text evidence="2">The sequence shown here is derived from an EMBL/GenBank/DDBJ whole genome shotgun (WGS) entry which is preliminary data.</text>
</comment>
<protein>
    <submittedName>
        <fullName evidence="2">Putative membrane-anchored protein</fullName>
    </submittedName>
</protein>
<reference evidence="2 3" key="1">
    <citation type="submission" date="2019-02" db="EMBL/GenBank/DDBJ databases">
        <title>Genomic Encyclopedia of Type Strains, Phase IV (KMG-IV): sequencing the most valuable type-strain genomes for metagenomic binning, comparative biology and taxonomic classification.</title>
        <authorList>
            <person name="Goeker M."/>
        </authorList>
    </citation>
    <scope>NUCLEOTIDE SEQUENCE [LARGE SCALE GENOMIC DNA]</scope>
    <source>
        <strain evidence="2 3">DSM 17196</strain>
    </source>
</reference>
<name>A0A4Q7NXZ1_9FLAO</name>
<dbReference type="Pfam" id="PF14345">
    <property type="entry name" value="GDYXXLXY"/>
    <property type="match status" value="1"/>
</dbReference>
<dbReference type="AlphaFoldDB" id="A0A4Q7NXZ1"/>
<evidence type="ECO:0000313" key="3">
    <source>
        <dbReference type="Proteomes" id="UP000292262"/>
    </source>
</evidence>
<organism evidence="2 3">
    <name type="scientific">Aquimarina brevivitae</name>
    <dbReference type="NCBI Taxonomy" id="323412"/>
    <lineage>
        <taxon>Bacteria</taxon>
        <taxon>Pseudomonadati</taxon>
        <taxon>Bacteroidota</taxon>
        <taxon>Flavobacteriia</taxon>
        <taxon>Flavobacteriales</taxon>
        <taxon>Flavobacteriaceae</taxon>
        <taxon>Aquimarina</taxon>
    </lineage>
</organism>
<keyword evidence="1" id="KW-0812">Transmembrane</keyword>
<accession>A0A4Q7NXZ1</accession>
<dbReference type="Proteomes" id="UP000292262">
    <property type="component" value="Unassembled WGS sequence"/>
</dbReference>
<keyword evidence="1" id="KW-1133">Transmembrane helix</keyword>
<evidence type="ECO:0000313" key="2">
    <source>
        <dbReference type="EMBL" id="RZS92165.1"/>
    </source>
</evidence>
<dbReference type="InterPro" id="IPR025833">
    <property type="entry name" value="GDYXXLXY"/>
</dbReference>
<gene>
    <name evidence="2" type="ORF">EV197_2800</name>
</gene>